<dbReference type="InterPro" id="IPR021109">
    <property type="entry name" value="Peptidase_aspartic_dom_sf"/>
</dbReference>
<dbReference type="GeneID" id="20678704"/>
<dbReference type="InterPro" id="IPR001969">
    <property type="entry name" value="Aspartic_peptidase_AS"/>
</dbReference>
<dbReference type="RefSeq" id="XP_009545892.1">
    <property type="nucleotide sequence ID" value="XM_009547597.1"/>
</dbReference>
<dbReference type="GO" id="GO:0006508">
    <property type="term" value="P:proteolysis"/>
    <property type="evidence" value="ECO:0007669"/>
    <property type="project" value="UniProtKB-KW"/>
</dbReference>
<keyword evidence="3" id="KW-0378">Hydrolase</keyword>
<sequence>MKPSPHSLLLAALLSSASHVAAVHLSLRGQLESAPAPALARRGHISGLNNGQNVNYYTNITLGGQDFSVLVDTGSSDLYVAGSVPNAKDTGTSTAVVYAIGSAQGPIKTSKLDFAGYTVNDQAFLELTADADHKSGEGLIGLGPNTGSEIWTKLGQKTAGAAVVDRIFLQNMTTSNFLTVLLGRSDDPDDRFPGDLTLGELVSGYEAVLNQPKLNVTEVGKKDSQKGLQHWQVLLDAQGVVGPDGQVIPLTTGVAGTKNKKKLTAIFDTGFTLPQVPKAMADAIYSRFDGATYTNVTGVGAVYTLPCEIEVNVTIKIAGRAYPVHPLDTNLDLNLNLKKTAGKKTCIGSFQPITTGASPTYDMILGMAFLRNAYLLVNYGDFLEGSNSTTADPYIQLLSLTNDTAEAHQDFVQVRLDGDDRTGSQRLSASNSSSISSPSSSDDDDGSESFFDKHKTAVIIGAAVAGGLVLLGALAGVALCLGRKRQARMSAGKPLVYRPLHEPAPAGEMDQVQGYQAGTRYHNPWEQRPAQGR</sequence>
<dbReference type="AlphaFoldDB" id="W4K6U1"/>
<organism evidence="8 9">
    <name type="scientific">Heterobasidion irregulare (strain TC 32-1)</name>
    <dbReference type="NCBI Taxonomy" id="747525"/>
    <lineage>
        <taxon>Eukaryota</taxon>
        <taxon>Fungi</taxon>
        <taxon>Dikarya</taxon>
        <taxon>Basidiomycota</taxon>
        <taxon>Agaricomycotina</taxon>
        <taxon>Agaricomycetes</taxon>
        <taxon>Russulales</taxon>
        <taxon>Bondarzewiaceae</taxon>
        <taxon>Heterobasidion</taxon>
        <taxon>Heterobasidion annosum species complex</taxon>
    </lineage>
</organism>
<evidence type="ECO:0000256" key="5">
    <source>
        <dbReference type="SAM" id="Phobius"/>
    </source>
</evidence>
<keyword evidence="5" id="KW-0472">Membrane</keyword>
<keyword evidence="6" id="KW-0732">Signal</keyword>
<dbReference type="InterPro" id="IPR033121">
    <property type="entry name" value="PEPTIDASE_A1"/>
</dbReference>
<dbReference type="PROSITE" id="PS51767">
    <property type="entry name" value="PEPTIDASE_A1"/>
    <property type="match status" value="1"/>
</dbReference>
<feature type="signal peptide" evidence="6">
    <location>
        <begin position="1"/>
        <end position="22"/>
    </location>
</feature>
<dbReference type="Proteomes" id="UP000030671">
    <property type="component" value="Unassembled WGS sequence"/>
</dbReference>
<evidence type="ECO:0000256" key="4">
    <source>
        <dbReference type="SAM" id="MobiDB-lite"/>
    </source>
</evidence>
<keyword evidence="5" id="KW-1133">Transmembrane helix</keyword>
<keyword evidence="5" id="KW-0812">Transmembrane</keyword>
<dbReference type="PRINTS" id="PR00792">
    <property type="entry name" value="PEPSIN"/>
</dbReference>
<evidence type="ECO:0000259" key="7">
    <source>
        <dbReference type="PROSITE" id="PS51767"/>
    </source>
</evidence>
<keyword evidence="3" id="KW-0645">Protease</keyword>
<dbReference type="KEGG" id="hir:HETIRDRAFT_64844"/>
<dbReference type="InterPro" id="IPR034164">
    <property type="entry name" value="Pepsin-like_dom"/>
</dbReference>
<dbReference type="PANTHER" id="PTHR47966">
    <property type="entry name" value="BETA-SITE APP-CLEAVING ENZYME, ISOFORM A-RELATED"/>
    <property type="match status" value="1"/>
</dbReference>
<dbReference type="CDD" id="cd05471">
    <property type="entry name" value="pepsin_like"/>
    <property type="match status" value="1"/>
</dbReference>
<accession>W4K6U1</accession>
<protein>
    <submittedName>
        <fullName evidence="8">Aspartic peptidase</fullName>
    </submittedName>
</protein>
<feature type="domain" description="Peptidase A1" evidence="7">
    <location>
        <begin position="56"/>
        <end position="387"/>
    </location>
</feature>
<evidence type="ECO:0000313" key="9">
    <source>
        <dbReference type="Proteomes" id="UP000030671"/>
    </source>
</evidence>
<feature type="non-terminal residue" evidence="8">
    <location>
        <position position="1"/>
    </location>
</feature>
<feature type="region of interest" description="Disordered" evidence="4">
    <location>
        <begin position="501"/>
        <end position="533"/>
    </location>
</feature>
<proteinExistence type="inferred from homology"/>
<evidence type="ECO:0000256" key="1">
    <source>
        <dbReference type="ARBA" id="ARBA00007447"/>
    </source>
</evidence>
<dbReference type="eggNOG" id="KOG1339">
    <property type="taxonomic scope" value="Eukaryota"/>
</dbReference>
<evidence type="ECO:0000256" key="2">
    <source>
        <dbReference type="ARBA" id="ARBA00022750"/>
    </source>
</evidence>
<feature type="chain" id="PRO_5004844328" evidence="6">
    <location>
        <begin position="23"/>
        <end position="533"/>
    </location>
</feature>
<dbReference type="GO" id="GO:0004190">
    <property type="term" value="F:aspartic-type endopeptidase activity"/>
    <property type="evidence" value="ECO:0007669"/>
    <property type="project" value="UniProtKB-KW"/>
</dbReference>
<evidence type="ECO:0000313" key="8">
    <source>
        <dbReference type="EMBL" id="ETW81523.1"/>
    </source>
</evidence>
<evidence type="ECO:0000256" key="3">
    <source>
        <dbReference type="RuleBase" id="RU000454"/>
    </source>
</evidence>
<dbReference type="Pfam" id="PF00026">
    <property type="entry name" value="Asp"/>
    <property type="match status" value="1"/>
</dbReference>
<dbReference type="OrthoDB" id="15189at2759"/>
<evidence type="ECO:0000256" key="6">
    <source>
        <dbReference type="SAM" id="SignalP"/>
    </source>
</evidence>
<reference evidence="8 9" key="1">
    <citation type="journal article" date="2012" name="New Phytol.">
        <title>Insight into trade-off between wood decay and parasitism from the genome of a fungal forest pathogen.</title>
        <authorList>
            <person name="Olson A."/>
            <person name="Aerts A."/>
            <person name="Asiegbu F."/>
            <person name="Belbahri L."/>
            <person name="Bouzid O."/>
            <person name="Broberg A."/>
            <person name="Canback B."/>
            <person name="Coutinho P.M."/>
            <person name="Cullen D."/>
            <person name="Dalman K."/>
            <person name="Deflorio G."/>
            <person name="van Diepen L.T."/>
            <person name="Dunand C."/>
            <person name="Duplessis S."/>
            <person name="Durling M."/>
            <person name="Gonthier P."/>
            <person name="Grimwood J."/>
            <person name="Fossdal C.G."/>
            <person name="Hansson D."/>
            <person name="Henrissat B."/>
            <person name="Hietala A."/>
            <person name="Himmelstrand K."/>
            <person name="Hoffmeister D."/>
            <person name="Hogberg N."/>
            <person name="James T.Y."/>
            <person name="Karlsson M."/>
            <person name="Kohler A."/>
            <person name="Kues U."/>
            <person name="Lee Y.H."/>
            <person name="Lin Y.C."/>
            <person name="Lind M."/>
            <person name="Lindquist E."/>
            <person name="Lombard V."/>
            <person name="Lucas S."/>
            <person name="Lunden K."/>
            <person name="Morin E."/>
            <person name="Murat C."/>
            <person name="Park J."/>
            <person name="Raffaello T."/>
            <person name="Rouze P."/>
            <person name="Salamov A."/>
            <person name="Schmutz J."/>
            <person name="Solheim H."/>
            <person name="Stahlberg J."/>
            <person name="Velez H."/>
            <person name="de Vries R.P."/>
            <person name="Wiebenga A."/>
            <person name="Woodward S."/>
            <person name="Yakovlev I."/>
            <person name="Garbelotto M."/>
            <person name="Martin F."/>
            <person name="Grigoriev I.V."/>
            <person name="Stenlid J."/>
        </authorList>
    </citation>
    <scope>NUCLEOTIDE SEQUENCE [LARGE SCALE GENOMIC DNA]</scope>
    <source>
        <strain evidence="8 9">TC 32-1</strain>
    </source>
</reference>
<dbReference type="InterPro" id="IPR001461">
    <property type="entry name" value="Aspartic_peptidase_A1"/>
</dbReference>
<dbReference type="EMBL" id="KI925458">
    <property type="protein sequence ID" value="ETW81523.1"/>
    <property type="molecule type" value="Genomic_DNA"/>
</dbReference>
<gene>
    <name evidence="8" type="ORF">HETIRDRAFT_64844</name>
</gene>
<keyword evidence="2 3" id="KW-0064">Aspartyl protease</keyword>
<dbReference type="InParanoid" id="W4K6U1"/>
<dbReference type="HOGENOM" id="CLU_013253_8_0_1"/>
<dbReference type="SUPFAM" id="SSF50630">
    <property type="entry name" value="Acid proteases"/>
    <property type="match status" value="1"/>
</dbReference>
<dbReference type="PANTHER" id="PTHR47966:SF73">
    <property type="entry name" value="PEPTIDASE A1 DOMAIN-CONTAINING PROTEIN"/>
    <property type="match status" value="1"/>
</dbReference>
<name>W4K6U1_HETIT</name>
<feature type="compositionally biased region" description="Low complexity" evidence="4">
    <location>
        <begin position="424"/>
        <end position="440"/>
    </location>
</feature>
<keyword evidence="9" id="KW-1185">Reference proteome</keyword>
<dbReference type="PROSITE" id="PS00141">
    <property type="entry name" value="ASP_PROTEASE"/>
    <property type="match status" value="1"/>
</dbReference>
<comment type="similarity">
    <text evidence="1 3">Belongs to the peptidase A1 family.</text>
</comment>
<feature type="region of interest" description="Disordered" evidence="4">
    <location>
        <begin position="420"/>
        <end position="448"/>
    </location>
</feature>
<feature type="transmembrane region" description="Helical" evidence="5">
    <location>
        <begin position="457"/>
        <end position="481"/>
    </location>
</feature>
<dbReference type="Gene3D" id="2.40.70.10">
    <property type="entry name" value="Acid Proteases"/>
    <property type="match status" value="2"/>
</dbReference>